<accession>W1PRB5</accession>
<feature type="compositionally biased region" description="Low complexity" evidence="1">
    <location>
        <begin position="109"/>
        <end position="119"/>
    </location>
</feature>
<dbReference type="eggNOG" id="ENOG502SU4Q">
    <property type="taxonomic scope" value="Eukaryota"/>
</dbReference>
<dbReference type="AlphaFoldDB" id="W1PRB5"/>
<dbReference type="EMBL" id="KI392812">
    <property type="protein sequence ID" value="ERN10593.1"/>
    <property type="molecule type" value="Genomic_DNA"/>
</dbReference>
<organism evidence="2 3">
    <name type="scientific">Amborella trichopoda</name>
    <dbReference type="NCBI Taxonomy" id="13333"/>
    <lineage>
        <taxon>Eukaryota</taxon>
        <taxon>Viridiplantae</taxon>
        <taxon>Streptophyta</taxon>
        <taxon>Embryophyta</taxon>
        <taxon>Tracheophyta</taxon>
        <taxon>Spermatophyta</taxon>
        <taxon>Magnoliopsida</taxon>
        <taxon>Amborellales</taxon>
        <taxon>Amborellaceae</taxon>
        <taxon>Amborella</taxon>
    </lineage>
</organism>
<gene>
    <name evidence="2" type="ORF">AMTR_s00028p00129850</name>
</gene>
<name>W1PRB5_AMBTC</name>
<sequence length="132" mass="13965">MTVSTALPPLSLSDHLGALTGGPRCFPLNDEAYLPSSHWPTFTPVILGLSSIQSLSRSGTARSGTALAARTETVIYPKISSQPLRLNVFRGEPASTGFEWNFTPNHNSSVDSSTSVGSDLHLVSPKLHPGHG</sequence>
<evidence type="ECO:0000256" key="1">
    <source>
        <dbReference type="SAM" id="MobiDB-lite"/>
    </source>
</evidence>
<dbReference type="STRING" id="13333.W1PRB5"/>
<evidence type="ECO:0000313" key="2">
    <source>
        <dbReference type="EMBL" id="ERN10593.1"/>
    </source>
</evidence>
<dbReference type="Proteomes" id="UP000017836">
    <property type="component" value="Unassembled WGS sequence"/>
</dbReference>
<feature type="region of interest" description="Disordered" evidence="1">
    <location>
        <begin position="109"/>
        <end position="132"/>
    </location>
</feature>
<protein>
    <submittedName>
        <fullName evidence="2">Uncharacterized protein</fullName>
    </submittedName>
</protein>
<proteinExistence type="predicted"/>
<evidence type="ECO:0000313" key="3">
    <source>
        <dbReference type="Proteomes" id="UP000017836"/>
    </source>
</evidence>
<reference evidence="3" key="1">
    <citation type="journal article" date="2013" name="Science">
        <title>The Amborella genome and the evolution of flowering plants.</title>
        <authorList>
            <consortium name="Amborella Genome Project"/>
        </authorList>
    </citation>
    <scope>NUCLEOTIDE SEQUENCE [LARGE SCALE GENOMIC DNA]</scope>
</reference>
<dbReference type="Gramene" id="ERN10593">
    <property type="protein sequence ID" value="ERN10593"/>
    <property type="gene ID" value="AMTR_s00028p00129850"/>
</dbReference>
<dbReference type="HOGENOM" id="CLU_1919883_0_0_1"/>
<keyword evidence="3" id="KW-1185">Reference proteome</keyword>